<gene>
    <name evidence="8" type="primary">LOC106818958</name>
</gene>
<evidence type="ECO:0000256" key="4">
    <source>
        <dbReference type="ARBA" id="ARBA00022692"/>
    </source>
</evidence>
<evidence type="ECO:0000313" key="8">
    <source>
        <dbReference type="RefSeq" id="XP_014679110.1"/>
    </source>
</evidence>
<organism evidence="7 8">
    <name type="scientific">Priapulus caudatus</name>
    <name type="common">Priapulid worm</name>
    <dbReference type="NCBI Taxonomy" id="37621"/>
    <lineage>
        <taxon>Eukaryota</taxon>
        <taxon>Metazoa</taxon>
        <taxon>Ecdysozoa</taxon>
        <taxon>Scalidophora</taxon>
        <taxon>Priapulida</taxon>
        <taxon>Priapulimorpha</taxon>
        <taxon>Priapulimorphida</taxon>
        <taxon>Priapulidae</taxon>
        <taxon>Priapulus</taxon>
    </lineage>
</organism>
<evidence type="ECO:0000256" key="2">
    <source>
        <dbReference type="ARBA" id="ARBA00012543"/>
    </source>
</evidence>
<name>A0ABM1F3T9_PRICU</name>
<accession>A0ABM1F3T9</accession>
<evidence type="ECO:0000313" key="7">
    <source>
        <dbReference type="Proteomes" id="UP000695022"/>
    </source>
</evidence>
<dbReference type="RefSeq" id="XP_014679110.1">
    <property type="nucleotide sequence ID" value="XM_014823624.1"/>
</dbReference>
<comment type="subcellular location">
    <subcellularLocation>
        <location evidence="1">Membrane</location>
        <topology evidence="1">Multi-pass membrane protein</topology>
    </subcellularLocation>
</comment>
<reference evidence="8" key="1">
    <citation type="submission" date="2025-08" db="UniProtKB">
        <authorList>
            <consortium name="RefSeq"/>
        </authorList>
    </citation>
    <scope>IDENTIFICATION</scope>
</reference>
<keyword evidence="3" id="KW-0808">Transferase</keyword>
<keyword evidence="7" id="KW-1185">Reference proteome</keyword>
<evidence type="ECO:0000256" key="3">
    <source>
        <dbReference type="ARBA" id="ARBA00022676"/>
    </source>
</evidence>
<evidence type="ECO:0000256" key="6">
    <source>
        <dbReference type="ARBA" id="ARBA00023136"/>
    </source>
</evidence>
<dbReference type="GeneID" id="106818958"/>
<dbReference type="PANTHER" id="PTHR22914">
    <property type="entry name" value="CHITIN SYNTHASE"/>
    <property type="match status" value="1"/>
</dbReference>
<keyword evidence="3" id="KW-0328">Glycosyltransferase</keyword>
<dbReference type="SUPFAM" id="SSF53448">
    <property type="entry name" value="Nucleotide-diphospho-sugar transferases"/>
    <property type="match status" value="1"/>
</dbReference>
<sequence>MYMRYIISSLHPSDMYNAYILAVDGDVSFLPADVIRLAQALQTKREVGAICGRIYPTGSGLVLWFQAVEYAISHWLYKSTEALVGNVLCCPGCFTMYRASALNSNDLLTSYASNTKNAIDHLMQDQGEDRWLTTLVLKSGYQTSYAQMHGLIPCARFPSPSYKSSNSRRWYPLDNV</sequence>
<keyword evidence="4" id="KW-0812">Transmembrane</keyword>
<proteinExistence type="predicted"/>
<dbReference type="InterPro" id="IPR029044">
    <property type="entry name" value="Nucleotide-diphossugar_trans"/>
</dbReference>
<dbReference type="InterPro" id="IPR004835">
    <property type="entry name" value="Chitin_synth"/>
</dbReference>
<keyword evidence="5" id="KW-1133">Transmembrane helix</keyword>
<evidence type="ECO:0000256" key="1">
    <source>
        <dbReference type="ARBA" id="ARBA00004141"/>
    </source>
</evidence>
<dbReference type="EC" id="2.4.1.16" evidence="2"/>
<evidence type="ECO:0000256" key="5">
    <source>
        <dbReference type="ARBA" id="ARBA00022989"/>
    </source>
</evidence>
<dbReference type="Pfam" id="PF03142">
    <property type="entry name" value="Chitin_synth_2"/>
    <property type="match status" value="1"/>
</dbReference>
<dbReference type="Proteomes" id="UP000695022">
    <property type="component" value="Unplaced"/>
</dbReference>
<protein>
    <recommendedName>
        <fullName evidence="2">chitin synthase</fullName>
        <ecNumber evidence="2">2.4.1.16</ecNumber>
    </recommendedName>
</protein>
<dbReference type="PANTHER" id="PTHR22914:SF42">
    <property type="entry name" value="CHITIN SYNTHASE"/>
    <property type="match status" value="1"/>
</dbReference>
<keyword evidence="6" id="KW-0472">Membrane</keyword>